<evidence type="ECO:0000256" key="4">
    <source>
        <dbReference type="SAM" id="Coils"/>
    </source>
</evidence>
<reference evidence="6 7" key="1">
    <citation type="submission" date="2016-10" db="EMBL/GenBank/DDBJ databases">
        <authorList>
            <person name="de Groot N.N."/>
        </authorList>
    </citation>
    <scope>NUCLEOTIDE SEQUENCE [LARGE SCALE GENOMIC DNA]</scope>
    <source>
        <strain evidence="6 7">DSM 21228</strain>
    </source>
</reference>
<dbReference type="Gene3D" id="3.90.220.20">
    <property type="entry name" value="DNA methylase specificity domains"/>
    <property type="match status" value="2"/>
</dbReference>
<evidence type="ECO:0000256" key="2">
    <source>
        <dbReference type="ARBA" id="ARBA00022747"/>
    </source>
</evidence>
<dbReference type="Proteomes" id="UP000199397">
    <property type="component" value="Unassembled WGS sequence"/>
</dbReference>
<dbReference type="RefSeq" id="WP_093070280.1">
    <property type="nucleotide sequence ID" value="NZ_FNQP01000027.1"/>
</dbReference>
<dbReference type="CDD" id="cd17276">
    <property type="entry name" value="RMtype1_S_Sau1132ORF3780P-TRD1-CR1_like"/>
    <property type="match status" value="1"/>
</dbReference>
<comment type="similarity">
    <text evidence="1">Belongs to the type-I restriction system S methylase family.</text>
</comment>
<dbReference type="AlphaFoldDB" id="A0A1H4G3U9"/>
<feature type="coiled-coil region" evidence="4">
    <location>
        <begin position="404"/>
        <end position="431"/>
    </location>
</feature>
<dbReference type="PANTHER" id="PTHR30408:SF12">
    <property type="entry name" value="TYPE I RESTRICTION ENZYME MJAVIII SPECIFICITY SUBUNIT"/>
    <property type="match status" value="1"/>
</dbReference>
<dbReference type="EMBL" id="FNQP01000027">
    <property type="protein sequence ID" value="SEB03730.1"/>
    <property type="molecule type" value="Genomic_DNA"/>
</dbReference>
<accession>A0A1H4G3U9</accession>
<dbReference type="InterPro" id="IPR052021">
    <property type="entry name" value="Type-I_RS_S_subunit"/>
</dbReference>
<dbReference type="GO" id="GO:0003677">
    <property type="term" value="F:DNA binding"/>
    <property type="evidence" value="ECO:0007669"/>
    <property type="project" value="UniProtKB-KW"/>
</dbReference>
<dbReference type="Pfam" id="PF01420">
    <property type="entry name" value="Methylase_S"/>
    <property type="match status" value="2"/>
</dbReference>
<dbReference type="PANTHER" id="PTHR30408">
    <property type="entry name" value="TYPE-1 RESTRICTION ENZYME ECOKI SPECIFICITY PROTEIN"/>
    <property type="match status" value="1"/>
</dbReference>
<dbReference type="Gene3D" id="1.10.287.1120">
    <property type="entry name" value="Bipartite methylase S protein"/>
    <property type="match status" value="1"/>
</dbReference>
<evidence type="ECO:0000313" key="7">
    <source>
        <dbReference type="Proteomes" id="UP000199397"/>
    </source>
</evidence>
<dbReference type="REBASE" id="494390">
    <property type="entry name" value="S.Tca21228ORF3240P"/>
</dbReference>
<keyword evidence="3" id="KW-0238">DNA-binding</keyword>
<name>A0A1H4G3U9_9GAMM</name>
<dbReference type="InterPro" id="IPR000055">
    <property type="entry name" value="Restrct_endonuc_typeI_TRD"/>
</dbReference>
<proteinExistence type="inferred from homology"/>
<feature type="domain" description="Type I restriction modification DNA specificity" evidence="5">
    <location>
        <begin position="235"/>
        <end position="418"/>
    </location>
</feature>
<dbReference type="Pfam" id="PF10832">
    <property type="entry name" value="YhfG"/>
    <property type="match status" value="1"/>
</dbReference>
<dbReference type="InterPro" id="IPR044946">
    <property type="entry name" value="Restrct_endonuc_typeI_TRD_sf"/>
</dbReference>
<keyword evidence="4" id="KW-0175">Coiled coil</keyword>
<dbReference type="GO" id="GO:0009307">
    <property type="term" value="P:DNA restriction-modification system"/>
    <property type="evidence" value="ECO:0007669"/>
    <property type="project" value="UniProtKB-KW"/>
</dbReference>
<feature type="domain" description="Type I restriction modification DNA specificity" evidence="5">
    <location>
        <begin position="19"/>
        <end position="196"/>
    </location>
</feature>
<dbReference type="InterPro" id="IPR022541">
    <property type="entry name" value="YhfG"/>
</dbReference>
<keyword evidence="7" id="KW-1185">Reference proteome</keyword>
<dbReference type="SUPFAM" id="SSF116734">
    <property type="entry name" value="DNA methylase specificity domain"/>
    <property type="match status" value="2"/>
</dbReference>
<sequence length="490" mass="53903">MTNATIPAGYKQTEVGIIPEDWEVKSLGDVASFGGGTTPSRSQQEKYFANGVFLWVKTTDLNNSYIYETEEKVTQSAMSETCLTLHPSETILVAMYGGLNQIGRTGLLLSPATINQALSAVIPNDKLIVSHYALHYLNFKVDYWKSVASSSRKDPNITSNDIKSFPIILPSIKEQTAIAIVLSDVDALIASLNAQIAKKRDIKTATMQQLLTGKQRLAGFGEGKGMKSSELGEIPEDWEVVPLSELIRQLIAGVSVNSIDSDDYDEETSAILKTSAVYNGRFFPQESKKISATDIKRAKINPHANSIIVSRMNTPSLVGECGYVDKSYPFLFVPDRLWSIYLRSEKTNVKWLVLLLGYSKFHLAIKEIATGTSGSMKNIAKPAFLALSVFCPPSEEQAAIAGVLSAMDEDIAALEQRLAKTKAMKQGMMQELLTGRTRLVVGSTKPSPFDLYEQTKRENFVHSSRLEGIHMPMQKPETSLADVLAKYRAA</sequence>
<gene>
    <name evidence="6" type="ORF">SAMN05660964_03238</name>
</gene>
<dbReference type="OrthoDB" id="9798929at2"/>
<keyword evidence="2" id="KW-0680">Restriction system</keyword>
<evidence type="ECO:0000313" key="6">
    <source>
        <dbReference type="EMBL" id="SEB03730.1"/>
    </source>
</evidence>
<organism evidence="6 7">
    <name type="scientific">Thiothrix caldifontis</name>
    <dbReference type="NCBI Taxonomy" id="525918"/>
    <lineage>
        <taxon>Bacteria</taxon>
        <taxon>Pseudomonadati</taxon>
        <taxon>Pseudomonadota</taxon>
        <taxon>Gammaproteobacteria</taxon>
        <taxon>Thiotrichales</taxon>
        <taxon>Thiotrichaceae</taxon>
        <taxon>Thiothrix</taxon>
    </lineage>
</organism>
<dbReference type="STRING" id="525918.SAMN05660964_03238"/>
<evidence type="ECO:0000256" key="1">
    <source>
        <dbReference type="ARBA" id="ARBA00010923"/>
    </source>
</evidence>
<protein>
    <submittedName>
        <fullName evidence="6">Type I restriction enzyme, S subunit</fullName>
    </submittedName>
</protein>
<evidence type="ECO:0000259" key="5">
    <source>
        <dbReference type="Pfam" id="PF01420"/>
    </source>
</evidence>
<evidence type="ECO:0000256" key="3">
    <source>
        <dbReference type="ARBA" id="ARBA00023125"/>
    </source>
</evidence>